<feature type="transmembrane region" description="Helical" evidence="1">
    <location>
        <begin position="125"/>
        <end position="144"/>
    </location>
</feature>
<feature type="transmembrane region" description="Helical" evidence="1">
    <location>
        <begin position="6"/>
        <end position="24"/>
    </location>
</feature>
<feature type="non-terminal residue" evidence="2">
    <location>
        <position position="178"/>
    </location>
</feature>
<evidence type="ECO:0000256" key="1">
    <source>
        <dbReference type="SAM" id="Phobius"/>
    </source>
</evidence>
<organism evidence="2">
    <name type="scientific">marine sediment metagenome</name>
    <dbReference type="NCBI Taxonomy" id="412755"/>
    <lineage>
        <taxon>unclassified sequences</taxon>
        <taxon>metagenomes</taxon>
        <taxon>ecological metagenomes</taxon>
    </lineage>
</organism>
<dbReference type="InterPro" id="IPR038377">
    <property type="entry name" value="Na/Glc_symporter_sf"/>
</dbReference>
<dbReference type="EMBL" id="BART01007590">
    <property type="protein sequence ID" value="GAG60129.1"/>
    <property type="molecule type" value="Genomic_DNA"/>
</dbReference>
<comment type="caution">
    <text evidence="2">The sequence shown here is derived from an EMBL/GenBank/DDBJ whole genome shotgun (WGS) entry which is preliminary data.</text>
</comment>
<keyword evidence="1" id="KW-0472">Membrane</keyword>
<dbReference type="Gene3D" id="1.20.1730.10">
    <property type="entry name" value="Sodium/glucose cotransporter"/>
    <property type="match status" value="1"/>
</dbReference>
<sequence length="178" mass="19514">MSIIVISALLLAFIIYILVGLFLGRGTKGIADMLPIAFSRQARVNNASEFSASTVATTISLATVVMAFFELAQKFGFWLFWTVVTTSAGLFVVRLFAKRIWKKISLYDHRPTLHEFLGTEFNSEALLYVGAICTSLGFLGAFAVELTVGSKFFAGLVPNIIGIVRNPEVILGVDTFDY</sequence>
<name>X0YU50_9ZZZZ</name>
<protein>
    <submittedName>
        <fullName evidence="2">Uncharacterized protein</fullName>
    </submittedName>
</protein>
<keyword evidence="1" id="KW-1133">Transmembrane helix</keyword>
<reference evidence="2" key="1">
    <citation type="journal article" date="2014" name="Front. Microbiol.">
        <title>High frequency of phylogenetically diverse reductive dehalogenase-homologous genes in deep subseafloor sedimentary metagenomes.</title>
        <authorList>
            <person name="Kawai M."/>
            <person name="Futagami T."/>
            <person name="Toyoda A."/>
            <person name="Takaki Y."/>
            <person name="Nishi S."/>
            <person name="Hori S."/>
            <person name="Arai W."/>
            <person name="Tsubouchi T."/>
            <person name="Morono Y."/>
            <person name="Uchiyama I."/>
            <person name="Ito T."/>
            <person name="Fujiyama A."/>
            <person name="Inagaki F."/>
            <person name="Takami H."/>
        </authorList>
    </citation>
    <scope>NUCLEOTIDE SEQUENCE</scope>
    <source>
        <strain evidence="2">Expedition CK06-06</strain>
    </source>
</reference>
<keyword evidence="1" id="KW-0812">Transmembrane</keyword>
<proteinExistence type="predicted"/>
<dbReference type="AlphaFoldDB" id="X0YU50"/>
<feature type="transmembrane region" description="Helical" evidence="1">
    <location>
        <begin position="50"/>
        <end position="69"/>
    </location>
</feature>
<accession>X0YU50</accession>
<gene>
    <name evidence="2" type="ORF">S01H4_17246</name>
</gene>
<feature type="transmembrane region" description="Helical" evidence="1">
    <location>
        <begin position="75"/>
        <end position="97"/>
    </location>
</feature>
<evidence type="ECO:0000313" key="2">
    <source>
        <dbReference type="EMBL" id="GAG60129.1"/>
    </source>
</evidence>